<dbReference type="AlphaFoldDB" id="A0A0M3HF71"/>
<dbReference type="Proteomes" id="UP000036681">
    <property type="component" value="Unplaced"/>
</dbReference>
<name>A0A0M3HF71_ASCLU</name>
<protein>
    <submittedName>
        <fullName evidence="3">Uncharacterized protein</fullName>
    </submittedName>
</protein>
<evidence type="ECO:0000256" key="1">
    <source>
        <dbReference type="SAM" id="MobiDB-lite"/>
    </source>
</evidence>
<keyword evidence="2" id="KW-1185">Reference proteome</keyword>
<accession>A0A0M3HF71</accession>
<reference evidence="3" key="1">
    <citation type="submission" date="2017-02" db="UniProtKB">
        <authorList>
            <consortium name="WormBaseParasite"/>
        </authorList>
    </citation>
    <scope>IDENTIFICATION</scope>
</reference>
<feature type="region of interest" description="Disordered" evidence="1">
    <location>
        <begin position="1"/>
        <end position="31"/>
    </location>
</feature>
<proteinExistence type="predicted"/>
<sequence>MEGTHKFIASAHSRKCASNASEPVGAPTVAVHPASDDILTAKAQRDPVRNMRTLKDPELRIEDYGGDYADAANENVLALFGQSATTDSPNHDAGNTVTESIAVVMDSSSDCAVSGISCYHEGWKDGIGGEYHGDHIPEMDISSDPLEYSLDPPDKNSCSSYSI</sequence>
<feature type="region of interest" description="Disordered" evidence="1">
    <location>
        <begin position="139"/>
        <end position="163"/>
    </location>
</feature>
<dbReference type="WBParaSite" id="ALUE_0000016601-mRNA-1">
    <property type="protein sequence ID" value="ALUE_0000016601-mRNA-1"/>
    <property type="gene ID" value="ALUE_0000016601"/>
</dbReference>
<evidence type="ECO:0000313" key="3">
    <source>
        <dbReference type="WBParaSite" id="ALUE_0000016601-mRNA-1"/>
    </source>
</evidence>
<evidence type="ECO:0000313" key="2">
    <source>
        <dbReference type="Proteomes" id="UP000036681"/>
    </source>
</evidence>
<organism evidence="2 3">
    <name type="scientific">Ascaris lumbricoides</name>
    <name type="common">Giant roundworm</name>
    <dbReference type="NCBI Taxonomy" id="6252"/>
    <lineage>
        <taxon>Eukaryota</taxon>
        <taxon>Metazoa</taxon>
        <taxon>Ecdysozoa</taxon>
        <taxon>Nematoda</taxon>
        <taxon>Chromadorea</taxon>
        <taxon>Rhabditida</taxon>
        <taxon>Spirurina</taxon>
        <taxon>Ascaridomorpha</taxon>
        <taxon>Ascaridoidea</taxon>
        <taxon>Ascarididae</taxon>
        <taxon>Ascaris</taxon>
    </lineage>
</organism>